<proteinExistence type="predicted"/>
<dbReference type="InterPro" id="IPR022029">
    <property type="entry name" value="YoaR-like_PG-bd"/>
</dbReference>
<dbReference type="CDD" id="cd16913">
    <property type="entry name" value="YkuD_like"/>
    <property type="match status" value="1"/>
</dbReference>
<dbReference type="EMBL" id="BMJY01000022">
    <property type="protein sequence ID" value="GGH50737.1"/>
    <property type="molecule type" value="Genomic_DNA"/>
</dbReference>
<dbReference type="Gene3D" id="2.40.440.10">
    <property type="entry name" value="L,D-transpeptidase catalytic domain-like"/>
    <property type="match status" value="1"/>
</dbReference>
<dbReference type="PANTHER" id="PTHR30582:SF2">
    <property type="entry name" value="L,D-TRANSPEPTIDASE YCIB-RELATED"/>
    <property type="match status" value="1"/>
</dbReference>
<evidence type="ECO:0000256" key="2">
    <source>
        <dbReference type="ARBA" id="ARBA00022679"/>
    </source>
</evidence>
<evidence type="ECO:0000256" key="6">
    <source>
        <dbReference type="PROSITE-ProRule" id="PRU01373"/>
    </source>
</evidence>
<keyword evidence="4 6" id="KW-0573">Peptidoglycan synthesis</keyword>
<evidence type="ECO:0000256" key="8">
    <source>
        <dbReference type="SAM" id="Phobius"/>
    </source>
</evidence>
<organism evidence="10 11">
    <name type="scientific">Microbacterium album</name>
    <dbReference type="NCBI Taxonomy" id="2053191"/>
    <lineage>
        <taxon>Bacteria</taxon>
        <taxon>Bacillati</taxon>
        <taxon>Actinomycetota</taxon>
        <taxon>Actinomycetes</taxon>
        <taxon>Micrococcales</taxon>
        <taxon>Microbacteriaceae</taxon>
        <taxon>Microbacterium</taxon>
    </lineage>
</organism>
<reference evidence="10" key="2">
    <citation type="submission" date="2020-09" db="EMBL/GenBank/DDBJ databases">
        <authorList>
            <person name="Sun Q."/>
            <person name="Zhou Y."/>
        </authorList>
    </citation>
    <scope>NUCLEOTIDE SEQUENCE</scope>
    <source>
        <strain evidence="10">CGMCC 1.15794</strain>
    </source>
</reference>
<keyword evidence="5 6" id="KW-0961">Cell wall biogenesis/degradation</keyword>
<dbReference type="Pfam" id="PF12229">
    <property type="entry name" value="PG_binding_4"/>
    <property type="match status" value="1"/>
</dbReference>
<gene>
    <name evidence="10" type="ORF">GCM10010921_29690</name>
</gene>
<evidence type="ECO:0000256" key="3">
    <source>
        <dbReference type="ARBA" id="ARBA00022960"/>
    </source>
</evidence>
<keyword evidence="8" id="KW-0472">Membrane</keyword>
<evidence type="ECO:0000256" key="5">
    <source>
        <dbReference type="ARBA" id="ARBA00023316"/>
    </source>
</evidence>
<dbReference type="SUPFAM" id="SSF141523">
    <property type="entry name" value="L,D-transpeptidase catalytic domain-like"/>
    <property type="match status" value="1"/>
</dbReference>
<keyword evidence="8" id="KW-0812">Transmembrane</keyword>
<dbReference type="GO" id="GO:0071555">
    <property type="term" value="P:cell wall organization"/>
    <property type="evidence" value="ECO:0007669"/>
    <property type="project" value="UniProtKB-UniRule"/>
</dbReference>
<accession>A0A917MNU8</accession>
<evidence type="ECO:0000256" key="7">
    <source>
        <dbReference type="SAM" id="MobiDB-lite"/>
    </source>
</evidence>
<keyword evidence="2" id="KW-0808">Transferase</keyword>
<evidence type="ECO:0000256" key="4">
    <source>
        <dbReference type="ARBA" id="ARBA00022984"/>
    </source>
</evidence>
<feature type="domain" description="L,D-TPase catalytic" evidence="9">
    <location>
        <begin position="367"/>
        <end position="500"/>
    </location>
</feature>
<dbReference type="PROSITE" id="PS52029">
    <property type="entry name" value="LD_TPASE"/>
    <property type="match status" value="1"/>
</dbReference>
<feature type="active site" description="Nucleophile" evidence="6">
    <location>
        <position position="476"/>
    </location>
</feature>
<dbReference type="PANTHER" id="PTHR30582">
    <property type="entry name" value="L,D-TRANSPEPTIDASE"/>
    <property type="match status" value="1"/>
</dbReference>
<evidence type="ECO:0000313" key="11">
    <source>
        <dbReference type="Proteomes" id="UP000657592"/>
    </source>
</evidence>
<comment type="pathway">
    <text evidence="1 6">Cell wall biogenesis; peptidoglycan biosynthesis.</text>
</comment>
<feature type="active site" description="Proton donor/acceptor" evidence="6">
    <location>
        <position position="458"/>
    </location>
</feature>
<keyword evidence="11" id="KW-1185">Reference proteome</keyword>
<dbReference type="InterPro" id="IPR050979">
    <property type="entry name" value="LD-transpeptidase"/>
</dbReference>
<dbReference type="Proteomes" id="UP000657592">
    <property type="component" value="Unassembled WGS sequence"/>
</dbReference>
<dbReference type="RefSeq" id="WP_188757177.1">
    <property type="nucleotide sequence ID" value="NZ_BMJY01000022.1"/>
</dbReference>
<protein>
    <submittedName>
        <fullName evidence="10">Peptidoglycan-binding protein</fullName>
    </submittedName>
</protein>
<dbReference type="InterPro" id="IPR038063">
    <property type="entry name" value="Transpep_catalytic_dom"/>
</dbReference>
<dbReference type="GO" id="GO:0005576">
    <property type="term" value="C:extracellular region"/>
    <property type="evidence" value="ECO:0007669"/>
    <property type="project" value="TreeGrafter"/>
</dbReference>
<dbReference type="GO" id="GO:0071972">
    <property type="term" value="F:peptidoglycan L,D-transpeptidase activity"/>
    <property type="evidence" value="ECO:0007669"/>
    <property type="project" value="TreeGrafter"/>
</dbReference>
<dbReference type="GO" id="GO:0016740">
    <property type="term" value="F:transferase activity"/>
    <property type="evidence" value="ECO:0007669"/>
    <property type="project" value="UniProtKB-KW"/>
</dbReference>
<evidence type="ECO:0000259" key="9">
    <source>
        <dbReference type="PROSITE" id="PS52029"/>
    </source>
</evidence>
<dbReference type="GO" id="GO:0008360">
    <property type="term" value="P:regulation of cell shape"/>
    <property type="evidence" value="ECO:0007669"/>
    <property type="project" value="UniProtKB-UniRule"/>
</dbReference>
<dbReference type="Pfam" id="PF03734">
    <property type="entry name" value="YkuD"/>
    <property type="match status" value="1"/>
</dbReference>
<sequence length="501" mass="52754">MTDVATKPENVIDGGDDTATTAVALGDGAPGDPPRLEWAPAEPKPRKKRLALWLGIPGGLVLAGAVVASLVLIAPGTAVAGTPVGGMTPGMAAEAVTQRLATTEFTIGDATLTGEQLGLSVDAQAAAGDAFETAPMWKLSEWGPTHIEAPVTLDAERAAEALRQALPDLYTDYTNARVVFDGEAGRFTVEPSAPGQGVDVNALAAELTTALAAGGTSVEPTLTEVEAPATTQDAEAFAAQLNDQADTAGFYLEDVRAHGVDLPTVASWMDISSDPVTGDFIVTADEQAIAEAIKDLPEKVNQDVIDARVVTNSAGDHLRTIQEGQDGFGISSTDGVAEEVTASLAAGDLRFELQGEVVKHNVIELFRRVEVDKSAGMTYLYEGPEPGQEKLVASYPVALGTGGQYETQTGHFTVYGQLTIQHMGSCDSQGRFVPGGRFDYCTANVPWVTYFNGDQGFHGTYWHNNFGPGARMSHGCVNMTNAAAEHMYRFAQVGTEVWVHD</sequence>
<evidence type="ECO:0000256" key="1">
    <source>
        <dbReference type="ARBA" id="ARBA00004752"/>
    </source>
</evidence>
<dbReference type="InterPro" id="IPR005490">
    <property type="entry name" value="LD_TPept_cat_dom"/>
</dbReference>
<keyword evidence="8" id="KW-1133">Transmembrane helix</keyword>
<dbReference type="GO" id="GO:0018104">
    <property type="term" value="P:peptidoglycan-protein cross-linking"/>
    <property type="evidence" value="ECO:0007669"/>
    <property type="project" value="TreeGrafter"/>
</dbReference>
<keyword evidence="3 6" id="KW-0133">Cell shape</keyword>
<reference evidence="10" key="1">
    <citation type="journal article" date="2014" name="Int. J. Syst. Evol. Microbiol.">
        <title>Complete genome sequence of Corynebacterium casei LMG S-19264T (=DSM 44701T), isolated from a smear-ripened cheese.</title>
        <authorList>
            <consortium name="US DOE Joint Genome Institute (JGI-PGF)"/>
            <person name="Walter F."/>
            <person name="Albersmeier A."/>
            <person name="Kalinowski J."/>
            <person name="Ruckert C."/>
        </authorList>
    </citation>
    <scope>NUCLEOTIDE SEQUENCE</scope>
    <source>
        <strain evidence="10">CGMCC 1.15794</strain>
    </source>
</reference>
<dbReference type="AlphaFoldDB" id="A0A917MNU8"/>
<name>A0A917MNU8_9MICO</name>
<feature type="region of interest" description="Disordered" evidence="7">
    <location>
        <begin position="1"/>
        <end position="43"/>
    </location>
</feature>
<evidence type="ECO:0000313" key="10">
    <source>
        <dbReference type="EMBL" id="GGH50737.1"/>
    </source>
</evidence>
<feature type="transmembrane region" description="Helical" evidence="8">
    <location>
        <begin position="50"/>
        <end position="74"/>
    </location>
</feature>
<comment type="caution">
    <text evidence="10">The sequence shown here is derived from an EMBL/GenBank/DDBJ whole genome shotgun (WGS) entry which is preliminary data.</text>
</comment>